<dbReference type="InterPro" id="IPR002068">
    <property type="entry name" value="A-crystallin/Hsp20_dom"/>
</dbReference>
<sequence>MDRFQRRMMPYLRDEKQSILHIANQAHEVVNDDNKFAVSLDVSKFKPEGLQGRIDGRNLTIDCTKEETATDLKRPLKQYAMYYRRG</sequence>
<dbReference type="Gene3D" id="2.60.40.790">
    <property type="match status" value="1"/>
</dbReference>
<evidence type="ECO:0000259" key="1">
    <source>
        <dbReference type="Pfam" id="PF00011"/>
    </source>
</evidence>
<dbReference type="EMBL" id="KI660387">
    <property type="protein sequence ID" value="ETN74106.1"/>
    <property type="molecule type" value="Genomic_DNA"/>
</dbReference>
<evidence type="ECO:0000313" key="3">
    <source>
        <dbReference type="Proteomes" id="UP000053676"/>
    </source>
</evidence>
<name>W2SYT3_NECAM</name>
<gene>
    <name evidence="2" type="ORF">NECAME_04135</name>
</gene>
<dbReference type="Pfam" id="PF00011">
    <property type="entry name" value="HSP20"/>
    <property type="match status" value="1"/>
</dbReference>
<dbReference type="OMA" id="QFPRAMN"/>
<evidence type="ECO:0000313" key="2">
    <source>
        <dbReference type="EMBL" id="ETN74106.1"/>
    </source>
</evidence>
<accession>W2SYT3</accession>
<dbReference type="InterPro" id="IPR008978">
    <property type="entry name" value="HSP20-like_chaperone"/>
</dbReference>
<organism evidence="2 3">
    <name type="scientific">Necator americanus</name>
    <name type="common">Human hookworm</name>
    <dbReference type="NCBI Taxonomy" id="51031"/>
    <lineage>
        <taxon>Eukaryota</taxon>
        <taxon>Metazoa</taxon>
        <taxon>Ecdysozoa</taxon>
        <taxon>Nematoda</taxon>
        <taxon>Chromadorea</taxon>
        <taxon>Rhabditida</taxon>
        <taxon>Rhabditina</taxon>
        <taxon>Rhabditomorpha</taxon>
        <taxon>Strongyloidea</taxon>
        <taxon>Ancylostomatidae</taxon>
        <taxon>Bunostominae</taxon>
        <taxon>Necator</taxon>
    </lineage>
</organism>
<dbReference type="AlphaFoldDB" id="W2SYT3"/>
<protein>
    <recommendedName>
        <fullName evidence="1">SHSP domain-containing protein</fullName>
    </recommendedName>
</protein>
<dbReference type="OrthoDB" id="1431247at2759"/>
<feature type="domain" description="SHSP" evidence="1">
    <location>
        <begin position="29"/>
        <end position="71"/>
    </location>
</feature>
<dbReference type="Proteomes" id="UP000053676">
    <property type="component" value="Unassembled WGS sequence"/>
</dbReference>
<reference evidence="3" key="1">
    <citation type="journal article" date="2014" name="Nat. Genet.">
        <title>Genome of the human hookworm Necator americanus.</title>
        <authorList>
            <person name="Tang Y.T."/>
            <person name="Gao X."/>
            <person name="Rosa B.A."/>
            <person name="Abubucker S."/>
            <person name="Hallsworth-Pepin K."/>
            <person name="Martin J."/>
            <person name="Tyagi R."/>
            <person name="Heizer E."/>
            <person name="Zhang X."/>
            <person name="Bhonagiri-Palsikar V."/>
            <person name="Minx P."/>
            <person name="Warren W.C."/>
            <person name="Wang Q."/>
            <person name="Zhan B."/>
            <person name="Hotez P.J."/>
            <person name="Sternberg P.W."/>
            <person name="Dougall A."/>
            <person name="Gaze S.T."/>
            <person name="Mulvenna J."/>
            <person name="Sotillo J."/>
            <person name="Ranganathan S."/>
            <person name="Rabelo E.M."/>
            <person name="Wilson R.K."/>
            <person name="Felgner P.L."/>
            <person name="Bethony J."/>
            <person name="Hawdon J.M."/>
            <person name="Gasser R.B."/>
            <person name="Loukas A."/>
            <person name="Mitreva M."/>
        </authorList>
    </citation>
    <scope>NUCLEOTIDE SEQUENCE [LARGE SCALE GENOMIC DNA]</scope>
</reference>
<dbReference type="KEGG" id="nai:NECAME_04135"/>
<proteinExistence type="predicted"/>
<keyword evidence="3" id="KW-1185">Reference proteome</keyword>